<evidence type="ECO:0000313" key="4">
    <source>
        <dbReference type="Proteomes" id="UP000251889"/>
    </source>
</evidence>
<dbReference type="InterPro" id="IPR002355">
    <property type="entry name" value="Cu_oxidase_Cu_BS"/>
</dbReference>
<dbReference type="SUPFAM" id="SSF49503">
    <property type="entry name" value="Cupredoxins"/>
    <property type="match status" value="1"/>
</dbReference>
<keyword evidence="1" id="KW-0479">Metal-binding</keyword>
<dbReference type="InterPro" id="IPR045087">
    <property type="entry name" value="Cu-oxidase_fam"/>
</dbReference>
<dbReference type="GO" id="GO:0016491">
    <property type="term" value="F:oxidoreductase activity"/>
    <property type="evidence" value="ECO:0007669"/>
    <property type="project" value="InterPro"/>
</dbReference>
<dbReference type="GO" id="GO:0005507">
    <property type="term" value="F:copper ion binding"/>
    <property type="evidence" value="ECO:0007669"/>
    <property type="project" value="InterPro"/>
</dbReference>
<dbReference type="PROSITE" id="PS00080">
    <property type="entry name" value="MULTICOPPER_OXIDASE2"/>
    <property type="match status" value="1"/>
</dbReference>
<dbReference type="Proteomes" id="UP000251889">
    <property type="component" value="Unassembled WGS sequence"/>
</dbReference>
<evidence type="ECO:0000259" key="2">
    <source>
        <dbReference type="Pfam" id="PF07731"/>
    </source>
</evidence>
<name>A0A364Y5G1_9BACT</name>
<dbReference type="InterPro" id="IPR011706">
    <property type="entry name" value="Cu-oxidase_C"/>
</dbReference>
<proteinExistence type="predicted"/>
<dbReference type="AlphaFoldDB" id="A0A364Y5G1"/>
<protein>
    <recommendedName>
        <fullName evidence="2">Plastocyanin-like domain-containing protein</fullName>
    </recommendedName>
</protein>
<dbReference type="OrthoDB" id="9757546at2"/>
<evidence type="ECO:0000256" key="1">
    <source>
        <dbReference type="ARBA" id="ARBA00022723"/>
    </source>
</evidence>
<sequence length="250" mass="28385">MVQNPNTEWIHCPCLQSWTYGRQATNHHRIRWRLLRTPEFVSTIMLGPGERLDVLIDFSGSTIGKEFYLVSNKFSEFNVQGRQSFNLLKFKVDKSSGRNFSIPSMLSVIDIVSSSQAVKTRVIDIAQMIGGEGGHGGMGRHSINGKIFEMDRVDETVSAGTTEIWEFDNLAGDEIHPMHIHGIQFQVLERIGGRNKILASEKGWKDTILLMPGEKVKVIMTFPEYTGVFVFHCHNLEHEDDGMMLNYKII</sequence>
<accession>A0A364Y5G1</accession>
<gene>
    <name evidence="3" type="ORF">DQQ10_05840</name>
</gene>
<dbReference type="Gene3D" id="2.60.40.420">
    <property type="entry name" value="Cupredoxins - blue copper proteins"/>
    <property type="match status" value="2"/>
</dbReference>
<dbReference type="EMBL" id="QMFY01000002">
    <property type="protein sequence ID" value="RAW02072.1"/>
    <property type="molecule type" value="Genomic_DNA"/>
</dbReference>
<dbReference type="PANTHER" id="PTHR48267">
    <property type="entry name" value="CUPREDOXIN SUPERFAMILY PROTEIN"/>
    <property type="match status" value="1"/>
</dbReference>
<dbReference type="PANTHER" id="PTHR48267:SF1">
    <property type="entry name" value="BILIRUBIN OXIDASE"/>
    <property type="match status" value="1"/>
</dbReference>
<dbReference type="Pfam" id="PF07731">
    <property type="entry name" value="Cu-oxidase_2"/>
    <property type="match status" value="1"/>
</dbReference>
<keyword evidence="4" id="KW-1185">Reference proteome</keyword>
<evidence type="ECO:0000313" key="3">
    <source>
        <dbReference type="EMBL" id="RAW02072.1"/>
    </source>
</evidence>
<feature type="domain" description="Plastocyanin-like" evidence="2">
    <location>
        <begin position="139"/>
        <end position="247"/>
    </location>
</feature>
<organism evidence="3 4">
    <name type="scientific">Pseudochryseolinea flava</name>
    <dbReference type="NCBI Taxonomy" id="2059302"/>
    <lineage>
        <taxon>Bacteria</taxon>
        <taxon>Pseudomonadati</taxon>
        <taxon>Bacteroidota</taxon>
        <taxon>Cytophagia</taxon>
        <taxon>Cytophagales</taxon>
        <taxon>Fulvivirgaceae</taxon>
        <taxon>Pseudochryseolinea</taxon>
    </lineage>
</organism>
<dbReference type="InterPro" id="IPR008972">
    <property type="entry name" value="Cupredoxin"/>
</dbReference>
<reference evidence="3 4" key="1">
    <citation type="submission" date="2018-06" db="EMBL/GenBank/DDBJ databases">
        <title>Chryseolinea flavus sp. nov., a member of the phylum Bacteroidetes isolated from soil.</title>
        <authorList>
            <person name="Li Y."/>
            <person name="Wang J."/>
        </authorList>
    </citation>
    <scope>NUCLEOTIDE SEQUENCE [LARGE SCALE GENOMIC DNA]</scope>
    <source>
        <strain evidence="3 4">SDU1-6</strain>
    </source>
</reference>
<comment type="caution">
    <text evidence="3">The sequence shown here is derived from an EMBL/GenBank/DDBJ whole genome shotgun (WGS) entry which is preliminary data.</text>
</comment>